<dbReference type="Proteomes" id="UP000610594">
    <property type="component" value="Unassembled WGS sequence"/>
</dbReference>
<evidence type="ECO:0000256" key="1">
    <source>
        <dbReference type="SAM" id="MobiDB-lite"/>
    </source>
</evidence>
<gene>
    <name evidence="2" type="ORF">F1735_08545</name>
</gene>
<keyword evidence="3" id="KW-1185">Reference proteome</keyword>
<dbReference type="RefSeq" id="WP_167236538.1">
    <property type="nucleotide sequence ID" value="NZ_WHJF01000016.1"/>
</dbReference>
<sequence>MTALDVHAQRRLDDYAALVRSIDARFNALAGPVFRTDAGGLYDAYLASFTDPDVRQQHSCSCCRTFIERFGGLATVGDDGALAPALWDPATAPAPYRAVVAALQQRVSQARITMLFLSEQTMYGKPASGPWQHLAITAATVFEGSGLRNGWQTACARREAFGQAQFLVDLHAARAAASGQRQDNLLYRRVARAPMGFCHPRSSMIATLLDDIVAGTPLGEAAASWNAKMDGLRYQRPQVAPTPGAIKAARIAFAKLGAFPALQRRFATMDDIQPYGGRTRTTPPGAAPAPRRTGRTA</sequence>
<proteinExistence type="predicted"/>
<comment type="caution">
    <text evidence="2">The sequence shown here is derived from an EMBL/GenBank/DDBJ whole genome shotgun (WGS) entry which is preliminary data.</text>
</comment>
<evidence type="ECO:0000313" key="2">
    <source>
        <dbReference type="EMBL" id="NHZ62354.1"/>
    </source>
</evidence>
<feature type="region of interest" description="Disordered" evidence="1">
    <location>
        <begin position="272"/>
        <end position="297"/>
    </location>
</feature>
<organism evidence="2 3">
    <name type="scientific">Massilia genomosp. 1</name>
    <dbReference type="NCBI Taxonomy" id="2609280"/>
    <lineage>
        <taxon>Bacteria</taxon>
        <taxon>Pseudomonadati</taxon>
        <taxon>Pseudomonadota</taxon>
        <taxon>Betaproteobacteria</taxon>
        <taxon>Burkholderiales</taxon>
        <taxon>Oxalobacteraceae</taxon>
        <taxon>Telluria group</taxon>
        <taxon>Massilia</taxon>
    </lineage>
</organism>
<name>A0ABX0MHU4_9BURK</name>
<evidence type="ECO:0000313" key="3">
    <source>
        <dbReference type="Proteomes" id="UP000610594"/>
    </source>
</evidence>
<feature type="compositionally biased region" description="Low complexity" evidence="1">
    <location>
        <begin position="276"/>
        <end position="291"/>
    </location>
</feature>
<accession>A0ABX0MHU4</accession>
<reference evidence="2 3" key="1">
    <citation type="submission" date="2019-10" db="EMBL/GenBank/DDBJ databases">
        <title>Taxonomy of Antarctic Massilia spp.: description of Massilia rubra sp. nov., Massilia aquatica sp. nov., Massilia mucilaginosa sp. nov., Massilia frigida sp. nov. isolated from streams, lakes and regoliths.</title>
        <authorList>
            <person name="Holochova P."/>
            <person name="Sedlacek I."/>
            <person name="Kralova S."/>
            <person name="Maslanova I."/>
            <person name="Busse H.-J."/>
            <person name="Stankova E."/>
            <person name="Vrbovska V."/>
            <person name="Kovarovic V."/>
            <person name="Bartak M."/>
            <person name="Svec P."/>
            <person name="Pantucek R."/>
        </authorList>
    </citation>
    <scope>NUCLEOTIDE SEQUENCE [LARGE SCALE GENOMIC DNA]</scope>
    <source>
        <strain evidence="2 3">CCM 8694</strain>
    </source>
</reference>
<protein>
    <submittedName>
        <fullName evidence="2">Uncharacterized protein</fullName>
    </submittedName>
</protein>
<dbReference type="EMBL" id="WHJF01000016">
    <property type="protein sequence ID" value="NHZ62354.1"/>
    <property type="molecule type" value="Genomic_DNA"/>
</dbReference>